<dbReference type="Gene3D" id="3.20.20.140">
    <property type="entry name" value="Metal-dependent hydrolases"/>
    <property type="match status" value="1"/>
</dbReference>
<accession>A0A385YUA0</accession>
<dbReference type="RefSeq" id="WP_119884172.1">
    <property type="nucleotide sequence ID" value="NZ_CP032418.1"/>
</dbReference>
<dbReference type="PANTHER" id="PTHR10443">
    <property type="entry name" value="MICROSOMAL DIPEPTIDASE"/>
    <property type="match status" value="1"/>
</dbReference>
<organism evidence="1 2">
    <name type="scientific">Paenisporosarcina cavernae</name>
    <dbReference type="NCBI Taxonomy" id="2320858"/>
    <lineage>
        <taxon>Bacteria</taxon>
        <taxon>Bacillati</taxon>
        <taxon>Bacillota</taxon>
        <taxon>Bacilli</taxon>
        <taxon>Bacillales</taxon>
        <taxon>Caryophanaceae</taxon>
        <taxon>Paenisporosarcina</taxon>
    </lineage>
</organism>
<dbReference type="OrthoDB" id="9804920at2"/>
<dbReference type="EMBL" id="CP032418">
    <property type="protein sequence ID" value="AYC30455.1"/>
    <property type="molecule type" value="Genomic_DNA"/>
</dbReference>
<dbReference type="PANTHER" id="PTHR10443:SF12">
    <property type="entry name" value="DIPEPTIDASE"/>
    <property type="match status" value="1"/>
</dbReference>
<evidence type="ECO:0000313" key="2">
    <source>
        <dbReference type="Proteomes" id="UP000265725"/>
    </source>
</evidence>
<dbReference type="GO" id="GO:0006508">
    <property type="term" value="P:proteolysis"/>
    <property type="evidence" value="ECO:0007669"/>
    <property type="project" value="InterPro"/>
</dbReference>
<dbReference type="Pfam" id="PF01244">
    <property type="entry name" value="Peptidase_M19"/>
    <property type="match status" value="1"/>
</dbReference>
<keyword evidence="2" id="KW-1185">Reference proteome</keyword>
<evidence type="ECO:0000313" key="1">
    <source>
        <dbReference type="EMBL" id="AYC30455.1"/>
    </source>
</evidence>
<name>A0A385YUA0_9BACL</name>
<reference evidence="2" key="1">
    <citation type="submission" date="2018-09" db="EMBL/GenBank/DDBJ databases">
        <authorList>
            <person name="Zhu H."/>
        </authorList>
    </citation>
    <scope>NUCLEOTIDE SEQUENCE [LARGE SCALE GENOMIC DNA]</scope>
    <source>
        <strain evidence="2">K2R23-3</strain>
    </source>
</reference>
<dbReference type="Proteomes" id="UP000265725">
    <property type="component" value="Chromosome"/>
</dbReference>
<dbReference type="AlphaFoldDB" id="A0A385YUA0"/>
<protein>
    <submittedName>
        <fullName evidence="1">Membrane dipeptidase</fullName>
    </submittedName>
</protein>
<dbReference type="SUPFAM" id="SSF51556">
    <property type="entry name" value="Metallo-dependent hydrolases"/>
    <property type="match status" value="1"/>
</dbReference>
<gene>
    <name evidence="1" type="ORF">D3873_11660</name>
</gene>
<dbReference type="GO" id="GO:0070573">
    <property type="term" value="F:metallodipeptidase activity"/>
    <property type="evidence" value="ECO:0007669"/>
    <property type="project" value="InterPro"/>
</dbReference>
<sequence>MIDLHCDVLYQLSQADGDMRFRDDPRLQANLERLQIAGVNLQFFAIFVDPSVPDEKKFLEALRQVEFFHTHVLAPNPEMVFITDWKQISLLQEDQIGAVLTLEGCDAIGTDIGKLSALLQAGVKLVGLTWNFENAVGFGALEDPSKGLTPFGNEVLHLLNEKEIIVDVSHLNEAGFWDVISQANHIIASHSNARVLCDHPRNLTDEQLLALSRSGGHIHLVFYPLFTNDQSETVTQDDLVNHARYIVSLIGVDKIGLGSDFDGITIFIEGLENASDTPSFIAKLQEVFSTEEVKAICEANFLQYLDTHFLENQR</sequence>
<proteinExistence type="predicted"/>
<dbReference type="KEGG" id="paek:D3873_11660"/>
<dbReference type="CDD" id="cd01301">
    <property type="entry name" value="rDP_like"/>
    <property type="match status" value="1"/>
</dbReference>
<dbReference type="InterPro" id="IPR032466">
    <property type="entry name" value="Metal_Hydrolase"/>
</dbReference>
<dbReference type="PROSITE" id="PS51365">
    <property type="entry name" value="RENAL_DIPEPTIDASE_2"/>
    <property type="match status" value="1"/>
</dbReference>
<dbReference type="InterPro" id="IPR008257">
    <property type="entry name" value="Pept_M19"/>
</dbReference>